<comment type="caution">
    <text evidence="1">The sequence shown here is derived from an EMBL/GenBank/DDBJ whole genome shotgun (WGS) entry which is preliminary data.</text>
</comment>
<name>A0ABD3V9L7_SINWO</name>
<sequence length="155" mass="18039">MTQSLYKSLTVNDQYLEDYEDDCEKNESYSQTYCATELQMDYTSAITDFDRADESKDTPQMNHVIAALVDRLLKEARTACDVLQQQGQWQQQNITGKIRSEKRNVETQKVSGVLERFEQSSRTSRRIYRKTIKARKEMDITKEISLLISDLTVCC</sequence>
<accession>A0ABD3V9L7</accession>
<reference evidence="1 2" key="1">
    <citation type="submission" date="2024-11" db="EMBL/GenBank/DDBJ databases">
        <title>Chromosome-level genome assembly of the freshwater bivalve Anodonta woodiana.</title>
        <authorList>
            <person name="Chen X."/>
        </authorList>
    </citation>
    <scope>NUCLEOTIDE SEQUENCE [LARGE SCALE GENOMIC DNA]</scope>
    <source>
        <strain evidence="1">MN2024</strain>
        <tissue evidence="1">Gills</tissue>
    </source>
</reference>
<keyword evidence="2" id="KW-1185">Reference proteome</keyword>
<dbReference type="AlphaFoldDB" id="A0ABD3V9L7"/>
<dbReference type="EMBL" id="JBJQND010000013">
    <property type="protein sequence ID" value="KAL3857746.1"/>
    <property type="molecule type" value="Genomic_DNA"/>
</dbReference>
<evidence type="ECO:0000313" key="2">
    <source>
        <dbReference type="Proteomes" id="UP001634394"/>
    </source>
</evidence>
<organism evidence="1 2">
    <name type="scientific">Sinanodonta woodiana</name>
    <name type="common">Chinese pond mussel</name>
    <name type="synonym">Anodonta woodiana</name>
    <dbReference type="NCBI Taxonomy" id="1069815"/>
    <lineage>
        <taxon>Eukaryota</taxon>
        <taxon>Metazoa</taxon>
        <taxon>Spiralia</taxon>
        <taxon>Lophotrochozoa</taxon>
        <taxon>Mollusca</taxon>
        <taxon>Bivalvia</taxon>
        <taxon>Autobranchia</taxon>
        <taxon>Heteroconchia</taxon>
        <taxon>Palaeoheterodonta</taxon>
        <taxon>Unionida</taxon>
        <taxon>Unionoidea</taxon>
        <taxon>Unionidae</taxon>
        <taxon>Unioninae</taxon>
        <taxon>Sinanodonta</taxon>
    </lineage>
</organism>
<protein>
    <submittedName>
        <fullName evidence="1">Uncharacterized protein</fullName>
    </submittedName>
</protein>
<evidence type="ECO:0000313" key="1">
    <source>
        <dbReference type="EMBL" id="KAL3857746.1"/>
    </source>
</evidence>
<dbReference type="Proteomes" id="UP001634394">
    <property type="component" value="Unassembled WGS sequence"/>
</dbReference>
<proteinExistence type="predicted"/>
<gene>
    <name evidence="1" type="ORF">ACJMK2_012386</name>
</gene>